<sequence>MSYLIGVSGRTSRTVVKYRVTDTVLGSENRPTLYAAELGKLAIHLGQRRIEVRSAGLDRDGARGFDERFLAIRNPAAVYRQMELLKVSGNRPHADGDHAPEVFGRGIPVDRDLDPRILLIVG</sequence>
<keyword evidence="2" id="KW-1185">Reference proteome</keyword>
<dbReference type="Proteomes" id="UP000044602">
    <property type="component" value="Unassembled WGS sequence"/>
</dbReference>
<name>A0A0G4LF84_VERLO</name>
<organism evidence="1 2">
    <name type="scientific">Verticillium longisporum</name>
    <name type="common">Verticillium dahliae var. longisporum</name>
    <dbReference type="NCBI Taxonomy" id="100787"/>
    <lineage>
        <taxon>Eukaryota</taxon>
        <taxon>Fungi</taxon>
        <taxon>Dikarya</taxon>
        <taxon>Ascomycota</taxon>
        <taxon>Pezizomycotina</taxon>
        <taxon>Sordariomycetes</taxon>
        <taxon>Hypocreomycetidae</taxon>
        <taxon>Glomerellales</taxon>
        <taxon>Plectosphaerellaceae</taxon>
        <taxon>Verticillium</taxon>
    </lineage>
</organism>
<reference evidence="1 2" key="1">
    <citation type="submission" date="2015-05" db="EMBL/GenBank/DDBJ databases">
        <authorList>
            <person name="Wang D.B."/>
            <person name="Wang M."/>
        </authorList>
    </citation>
    <scope>NUCLEOTIDE SEQUENCE [LARGE SCALE GENOMIC DNA]</scope>
    <source>
        <strain evidence="1">VL1</strain>
    </source>
</reference>
<dbReference type="AlphaFoldDB" id="A0A0G4LF84"/>
<protein>
    <submittedName>
        <fullName evidence="1">Uncharacterized protein</fullName>
    </submittedName>
</protein>
<proteinExistence type="predicted"/>
<evidence type="ECO:0000313" key="2">
    <source>
        <dbReference type="Proteomes" id="UP000044602"/>
    </source>
</evidence>
<dbReference type="EMBL" id="CVQH01011447">
    <property type="protein sequence ID" value="CRK20305.1"/>
    <property type="molecule type" value="Genomic_DNA"/>
</dbReference>
<gene>
    <name evidence="1" type="ORF">BN1708_012815</name>
</gene>
<accession>A0A0G4LF84</accession>
<evidence type="ECO:0000313" key="1">
    <source>
        <dbReference type="EMBL" id="CRK20305.1"/>
    </source>
</evidence>